<evidence type="ECO:0000259" key="3">
    <source>
        <dbReference type="Pfam" id="PF05226"/>
    </source>
</evidence>
<feature type="transmembrane region" description="Helical" evidence="2">
    <location>
        <begin position="366"/>
        <end position="386"/>
    </location>
</feature>
<evidence type="ECO:0000256" key="2">
    <source>
        <dbReference type="SAM" id="Phobius"/>
    </source>
</evidence>
<gene>
    <name evidence="4" type="ORF">AYM40_15820</name>
</gene>
<dbReference type="KEGG" id="buz:AYM40_15820"/>
<proteinExistence type="predicted"/>
<sequence>MSTPEKEDAQSQQSEQPPDTDRNGHTRQADLGEPPQQPQGGQPSNGASTTLQHETSPKNKASPSPGRQVTFAIITLLVLFGIQLGLEETRLADEAKTYVYNLLEGFLPDTTLDRLPVMVLDITKLKGGTKELPTDREELKRIVEALAASGASVVGIDVDLSPAGVWFRNAADPAYFQHWKDLSVTTPVFIGMYENREADPEHWLGSRDFQQQAAFLGMASSPDGTPKLRMTRFYERPDGKGAPTMGYLLAKAYREKHRLSDFPDVKPWLAPFIDVEGSKNGRLVNYSKLYQMVREYSSAIGTDAISQDARYYRDKIVVIGKAELNDAVRMRDSFFTPSNERQPGAFYQACAAYTFGFEPLYEFNKLFRIVLDLGLGSIFVLAVCLRSQFVKGHRLGLSKGMRFIEQYAFLLAIFFLVVIALGALFVLNVMWLDSIVVAFGVLLHYVLPQQVKELFPSLLGEKRKE</sequence>
<name>A0A160FMB6_9BURK</name>
<evidence type="ECO:0000256" key="1">
    <source>
        <dbReference type="SAM" id="MobiDB-lite"/>
    </source>
</evidence>
<feature type="compositionally biased region" description="Polar residues" evidence="1">
    <location>
        <begin position="44"/>
        <end position="66"/>
    </location>
</feature>
<accession>A0A160FMB6</accession>
<keyword evidence="2" id="KW-1133">Transmembrane helix</keyword>
<evidence type="ECO:0000313" key="5">
    <source>
        <dbReference type="Proteomes" id="UP000076852"/>
    </source>
</evidence>
<dbReference type="Pfam" id="PF05226">
    <property type="entry name" value="CHASE2"/>
    <property type="match status" value="1"/>
</dbReference>
<feature type="transmembrane region" description="Helical" evidence="2">
    <location>
        <begin position="407"/>
        <end position="425"/>
    </location>
</feature>
<protein>
    <recommendedName>
        <fullName evidence="3">CHASE2 domain-containing protein</fullName>
    </recommendedName>
</protein>
<feature type="compositionally biased region" description="Basic and acidic residues" evidence="1">
    <location>
        <begin position="19"/>
        <end position="30"/>
    </location>
</feature>
<keyword evidence="2" id="KW-0472">Membrane</keyword>
<feature type="domain" description="CHASE2" evidence="3">
    <location>
        <begin position="105"/>
        <end position="352"/>
    </location>
</feature>
<dbReference type="Proteomes" id="UP000076852">
    <property type="component" value="Chromosome 1"/>
</dbReference>
<dbReference type="AlphaFoldDB" id="A0A160FMB6"/>
<organism evidence="4 5">
    <name type="scientific">Paraburkholderia phytofirmans OLGA172</name>
    <dbReference type="NCBI Taxonomy" id="1417228"/>
    <lineage>
        <taxon>Bacteria</taxon>
        <taxon>Pseudomonadati</taxon>
        <taxon>Pseudomonadota</taxon>
        <taxon>Betaproteobacteria</taxon>
        <taxon>Burkholderiales</taxon>
        <taxon>Burkholderiaceae</taxon>
        <taxon>Paraburkholderia</taxon>
    </lineage>
</organism>
<dbReference type="InterPro" id="IPR007890">
    <property type="entry name" value="CHASE2"/>
</dbReference>
<keyword evidence="5" id="KW-1185">Reference proteome</keyword>
<reference evidence="4 5" key="1">
    <citation type="journal article" date="2016" name="Gene">
        <title>PacBio SMRT assembly of a complex multi-replicon genome reveals chlorocatechol degradative operon in a region of genome plasticity.</title>
        <authorList>
            <person name="Ricker N."/>
            <person name="Shen S.Y."/>
            <person name="Goordial J."/>
            <person name="Jin S."/>
            <person name="Fulthorpe R.R."/>
        </authorList>
    </citation>
    <scope>NUCLEOTIDE SEQUENCE [LARGE SCALE GENOMIC DNA]</scope>
    <source>
        <strain evidence="4 5">OLGA172</strain>
    </source>
</reference>
<keyword evidence="2" id="KW-0812">Transmembrane</keyword>
<evidence type="ECO:0000313" key="4">
    <source>
        <dbReference type="EMBL" id="ANB73661.1"/>
    </source>
</evidence>
<dbReference type="OrthoDB" id="9997069at2"/>
<dbReference type="EMBL" id="CP014578">
    <property type="protein sequence ID" value="ANB73661.1"/>
    <property type="molecule type" value="Genomic_DNA"/>
</dbReference>
<feature type="region of interest" description="Disordered" evidence="1">
    <location>
        <begin position="1"/>
        <end position="66"/>
    </location>
</feature>
<dbReference type="RefSeq" id="WP_063497038.1">
    <property type="nucleotide sequence ID" value="NZ_CP014578.1"/>
</dbReference>